<sequence>MGAVAPGPLPTRRPPAHHPADRRRPAARGRGAARRRAVVIRRSARLVPTHLQRASEPTAVPGPGRHLPRSFVRTLTVSTLAFAAALAGCSSGFLSGEKVDYRSGARQTTGLEVPPDLTQLAREGRYQAPGAVVSAAGSNTTAPAAAATTSSVAPAAVGGIRMLRDGDLRWLQIPMPPEQVWPQLRQFWLDSGFTLEVDDAAAGILETSWAENRVKLPQDGVRRLLGGVLDGLFDSGERDRFRARLERTPTGSEVYISHRGAQQVVSGAQRDEVRWSLRPSDPQLEAEFLSRLMVRLGSSTEQAQAATQSPAADPAATARARLLSGAPTPSLEVDDGFERAWRRVGLALDRSGFTVEDRNRSDGVYFVRYVDTQAPDERGFFGRLFGADEAREAQRYRIALLGGTAATGERTVVAVQTAEGAAITAPVGQRIADVLLRALR</sequence>
<dbReference type="Pfam" id="PF06804">
    <property type="entry name" value="Lipoprotein_18"/>
    <property type="match status" value="1"/>
</dbReference>
<protein>
    <submittedName>
        <fullName evidence="2">Outer membrane protein assembly factor BamC</fullName>
    </submittedName>
</protein>
<dbReference type="InterPro" id="IPR042268">
    <property type="entry name" value="BamC_C"/>
</dbReference>
<dbReference type="EMBL" id="SACT01000004">
    <property type="protein sequence ID" value="RVT51037.1"/>
    <property type="molecule type" value="Genomic_DNA"/>
</dbReference>
<proteinExistence type="predicted"/>
<keyword evidence="3" id="KW-1185">Reference proteome</keyword>
<dbReference type="InterPro" id="IPR010653">
    <property type="entry name" value="NlpB/DapX"/>
</dbReference>
<dbReference type="AlphaFoldDB" id="A0A437JUX1"/>
<evidence type="ECO:0000313" key="3">
    <source>
        <dbReference type="Proteomes" id="UP000288178"/>
    </source>
</evidence>
<accession>A0A437JUX1</accession>
<evidence type="ECO:0000256" key="1">
    <source>
        <dbReference type="SAM" id="MobiDB-lite"/>
    </source>
</evidence>
<gene>
    <name evidence="2" type="primary">bamC</name>
    <name evidence="2" type="ORF">ENE75_14735</name>
</gene>
<comment type="caution">
    <text evidence="2">The sequence shown here is derived from an EMBL/GenBank/DDBJ whole genome shotgun (WGS) entry which is preliminary data.</text>
</comment>
<organism evidence="2 3">
    <name type="scientific">Rubrivivax albus</name>
    <dbReference type="NCBI Taxonomy" id="2499835"/>
    <lineage>
        <taxon>Bacteria</taxon>
        <taxon>Pseudomonadati</taxon>
        <taxon>Pseudomonadota</taxon>
        <taxon>Betaproteobacteria</taxon>
        <taxon>Burkholderiales</taxon>
        <taxon>Sphaerotilaceae</taxon>
        <taxon>Rubrivivax</taxon>
    </lineage>
</organism>
<dbReference type="Gene3D" id="3.30.310.170">
    <property type="entry name" value="Outer membrane protein assembly factor BamC"/>
    <property type="match status" value="1"/>
</dbReference>
<feature type="region of interest" description="Disordered" evidence="1">
    <location>
        <begin position="1"/>
        <end position="36"/>
    </location>
</feature>
<dbReference type="Proteomes" id="UP000288178">
    <property type="component" value="Unassembled WGS sequence"/>
</dbReference>
<reference evidence="2 3" key="1">
    <citation type="submission" date="2019-01" db="EMBL/GenBank/DDBJ databases">
        <authorList>
            <person name="Chen W.-M."/>
        </authorList>
    </citation>
    <scope>NUCLEOTIDE SEQUENCE [LARGE SCALE GENOMIC DNA]</scope>
    <source>
        <strain evidence="2 3">ICH-3</strain>
    </source>
</reference>
<feature type="compositionally biased region" description="Basic residues" evidence="1">
    <location>
        <begin position="25"/>
        <end position="36"/>
    </location>
</feature>
<name>A0A437JUX1_9BURK</name>
<evidence type="ECO:0000313" key="2">
    <source>
        <dbReference type="EMBL" id="RVT51037.1"/>
    </source>
</evidence>
<dbReference type="OrthoDB" id="5291099at2"/>